<dbReference type="RefSeq" id="WP_203991948.1">
    <property type="nucleotide sequence ID" value="NZ_BOPB01000002.1"/>
</dbReference>
<dbReference type="InterPro" id="IPR009014">
    <property type="entry name" value="Transketo_C/PFOR_II"/>
</dbReference>
<dbReference type="InterPro" id="IPR005475">
    <property type="entry name" value="Transketolase-like_Pyr-bd"/>
</dbReference>
<evidence type="ECO:0000256" key="1">
    <source>
        <dbReference type="ARBA" id="ARBA00001964"/>
    </source>
</evidence>
<accession>A0ABQ4IPB7</accession>
<evidence type="ECO:0000313" key="5">
    <source>
        <dbReference type="EMBL" id="GIJ19750.1"/>
    </source>
</evidence>
<evidence type="ECO:0000259" key="4">
    <source>
        <dbReference type="SMART" id="SM00861"/>
    </source>
</evidence>
<dbReference type="SUPFAM" id="SSF52518">
    <property type="entry name" value="Thiamin diphosphate-binding fold (THDP-binding)"/>
    <property type="match status" value="1"/>
</dbReference>
<protein>
    <recommendedName>
        <fullName evidence="2">3-methyl-2-oxobutanoate dehydrogenase (2-methylpropanoyl-transferring)</fullName>
        <ecNumber evidence="2">1.2.4.4</ecNumber>
    </recommendedName>
</protein>
<reference evidence="5 6" key="1">
    <citation type="submission" date="2021-01" db="EMBL/GenBank/DDBJ databases">
        <title>Whole genome shotgun sequence of Verrucosispora lutea NBRC 106530.</title>
        <authorList>
            <person name="Komaki H."/>
            <person name="Tamura T."/>
        </authorList>
    </citation>
    <scope>NUCLEOTIDE SEQUENCE [LARGE SCALE GENOMIC DNA]</scope>
    <source>
        <strain evidence="5 6">NBRC 106530</strain>
    </source>
</reference>
<name>A0ABQ4IPB7_9ACTN</name>
<keyword evidence="3" id="KW-0560">Oxidoreductase</keyword>
<dbReference type="EMBL" id="BOPB01000002">
    <property type="protein sequence ID" value="GIJ19750.1"/>
    <property type="molecule type" value="Genomic_DNA"/>
</dbReference>
<dbReference type="SMART" id="SM00861">
    <property type="entry name" value="Transket_pyr"/>
    <property type="match status" value="1"/>
</dbReference>
<gene>
    <name evidence="5" type="ORF">Vlu01_03740</name>
</gene>
<evidence type="ECO:0000256" key="2">
    <source>
        <dbReference type="ARBA" id="ARBA00012277"/>
    </source>
</evidence>
<organism evidence="5 6">
    <name type="scientific">Micromonospora lutea</name>
    <dbReference type="NCBI Taxonomy" id="419825"/>
    <lineage>
        <taxon>Bacteria</taxon>
        <taxon>Bacillati</taxon>
        <taxon>Actinomycetota</taxon>
        <taxon>Actinomycetes</taxon>
        <taxon>Micromonosporales</taxon>
        <taxon>Micromonosporaceae</taxon>
        <taxon>Micromonospora</taxon>
    </lineage>
</organism>
<dbReference type="InterPro" id="IPR029061">
    <property type="entry name" value="THDP-binding"/>
</dbReference>
<dbReference type="SUPFAM" id="SSF52922">
    <property type="entry name" value="TK C-terminal domain-like"/>
    <property type="match status" value="1"/>
</dbReference>
<evidence type="ECO:0000313" key="6">
    <source>
        <dbReference type="Proteomes" id="UP000643165"/>
    </source>
</evidence>
<dbReference type="PANTHER" id="PTHR42980">
    <property type="entry name" value="2-OXOISOVALERATE DEHYDROGENASE SUBUNIT BETA-RELATED"/>
    <property type="match status" value="1"/>
</dbReference>
<dbReference type="Gene3D" id="3.40.50.970">
    <property type="match status" value="1"/>
</dbReference>
<feature type="domain" description="Transketolase-like pyrimidine-binding" evidence="4">
    <location>
        <begin position="7"/>
        <end position="182"/>
    </location>
</feature>
<comment type="cofactor">
    <cofactor evidence="1">
        <name>thiamine diphosphate</name>
        <dbReference type="ChEBI" id="CHEBI:58937"/>
    </cofactor>
</comment>
<proteinExistence type="predicted"/>
<dbReference type="CDD" id="cd07036">
    <property type="entry name" value="TPP_PYR_E1-PDHc-beta_like"/>
    <property type="match status" value="1"/>
</dbReference>
<dbReference type="EC" id="1.2.4.4" evidence="2"/>
<sequence length="326" mass="34920">MTESRSQTLAASINSSLAGLMEADDRVVLLGEDIGRLGGVFRVTRGLQATFGPQRVRDTTLAESSIVGQAIGMSLSGLLPICEIQFDGFCFPAANQIITQAARLHGRWGGTDDLHLVVRIPSGGGTRGVEHHSESNESIFAAVPGLRVAYPSTGEDHRAVLDEALATPGPVLLYEPIRLYWKRVPPAPAAVPPRHPMAVRTVRPGTDVTLVTYGAMTLTALAAADEVASEVDVEVLDLRWISPIDHDGVLESVRRTGRLLVVQESCLTHGVGAEVAATVAEHAFTSLKSPVRRMGAPHEPMPPANDEYHHVVQHKDIVQALLEVVS</sequence>
<dbReference type="Pfam" id="PF02780">
    <property type="entry name" value="Transketolase_C"/>
    <property type="match status" value="1"/>
</dbReference>
<dbReference type="Proteomes" id="UP000643165">
    <property type="component" value="Unassembled WGS sequence"/>
</dbReference>
<dbReference type="Pfam" id="PF02779">
    <property type="entry name" value="Transket_pyr"/>
    <property type="match status" value="1"/>
</dbReference>
<dbReference type="Gene3D" id="3.40.50.920">
    <property type="match status" value="1"/>
</dbReference>
<comment type="caution">
    <text evidence="5">The sequence shown here is derived from an EMBL/GenBank/DDBJ whole genome shotgun (WGS) entry which is preliminary data.</text>
</comment>
<evidence type="ECO:0000256" key="3">
    <source>
        <dbReference type="ARBA" id="ARBA00023002"/>
    </source>
</evidence>
<dbReference type="PANTHER" id="PTHR42980:SF1">
    <property type="entry name" value="2-OXOISOVALERATE DEHYDROGENASE SUBUNIT BETA, MITOCHONDRIAL"/>
    <property type="match status" value="1"/>
</dbReference>
<keyword evidence="6" id="KW-1185">Reference proteome</keyword>
<dbReference type="InterPro" id="IPR033248">
    <property type="entry name" value="Transketolase_C"/>
</dbReference>